<dbReference type="Proteomes" id="UP000785679">
    <property type="component" value="Unassembled WGS sequence"/>
</dbReference>
<keyword evidence="2" id="KW-1185">Reference proteome</keyword>
<dbReference type="EMBL" id="RRYP01004211">
    <property type="protein sequence ID" value="TNV83056.1"/>
    <property type="molecule type" value="Genomic_DNA"/>
</dbReference>
<protein>
    <submittedName>
        <fullName evidence="1">Uncharacterized protein</fullName>
    </submittedName>
</protein>
<reference evidence="1" key="1">
    <citation type="submission" date="2019-06" db="EMBL/GenBank/DDBJ databases">
        <authorList>
            <person name="Zheng W."/>
        </authorList>
    </citation>
    <scope>NUCLEOTIDE SEQUENCE</scope>
    <source>
        <strain evidence="1">QDHG01</strain>
    </source>
</reference>
<sequence length="154" mass="17634">MQGLLQQQSLMANSRAIPLLSARAFDQANAGNLTRRLEATECVRISEIGMIHEKPLLSYRGSQTGRQNYPLDEPQIMQASFNKTLIKEKDDNSTKIIQTAEERIHQQVKTAIKPNRIRYYQRQLKETPLIVQKTEQQAAISDIIEQRTKSAEKL</sequence>
<organism evidence="1 2">
    <name type="scientific">Halteria grandinella</name>
    <dbReference type="NCBI Taxonomy" id="5974"/>
    <lineage>
        <taxon>Eukaryota</taxon>
        <taxon>Sar</taxon>
        <taxon>Alveolata</taxon>
        <taxon>Ciliophora</taxon>
        <taxon>Intramacronucleata</taxon>
        <taxon>Spirotrichea</taxon>
        <taxon>Stichotrichia</taxon>
        <taxon>Sporadotrichida</taxon>
        <taxon>Halteriidae</taxon>
        <taxon>Halteria</taxon>
    </lineage>
</organism>
<accession>A0A8J8NWE2</accession>
<gene>
    <name evidence="1" type="ORF">FGO68_gene16494</name>
</gene>
<evidence type="ECO:0000313" key="1">
    <source>
        <dbReference type="EMBL" id="TNV83056.1"/>
    </source>
</evidence>
<name>A0A8J8NWE2_HALGN</name>
<proteinExistence type="predicted"/>
<evidence type="ECO:0000313" key="2">
    <source>
        <dbReference type="Proteomes" id="UP000785679"/>
    </source>
</evidence>
<comment type="caution">
    <text evidence="1">The sequence shown here is derived from an EMBL/GenBank/DDBJ whole genome shotgun (WGS) entry which is preliminary data.</text>
</comment>
<dbReference type="AlphaFoldDB" id="A0A8J8NWE2"/>